<name>A0A409VV19_9AGAR</name>
<feature type="non-terminal residue" evidence="1">
    <location>
        <position position="1"/>
    </location>
</feature>
<dbReference type="EMBL" id="NHYE01005553">
    <property type="protein sequence ID" value="PPQ70089.1"/>
    <property type="molecule type" value="Genomic_DNA"/>
</dbReference>
<dbReference type="Proteomes" id="UP000284706">
    <property type="component" value="Unassembled WGS sequence"/>
</dbReference>
<comment type="caution">
    <text evidence="1">The sequence shown here is derived from an EMBL/GenBank/DDBJ whole genome shotgun (WGS) entry which is preliminary data.</text>
</comment>
<proteinExistence type="predicted"/>
<dbReference type="InParanoid" id="A0A409VV19"/>
<evidence type="ECO:0000313" key="1">
    <source>
        <dbReference type="EMBL" id="PPQ70089.1"/>
    </source>
</evidence>
<accession>A0A409VV19</accession>
<reference evidence="1 2" key="1">
    <citation type="journal article" date="2018" name="Evol. Lett.">
        <title>Horizontal gene cluster transfer increased hallucinogenic mushroom diversity.</title>
        <authorList>
            <person name="Reynolds H.T."/>
            <person name="Vijayakumar V."/>
            <person name="Gluck-Thaler E."/>
            <person name="Korotkin H.B."/>
            <person name="Matheny P.B."/>
            <person name="Slot J.C."/>
        </authorList>
    </citation>
    <scope>NUCLEOTIDE SEQUENCE [LARGE SCALE GENOMIC DNA]</scope>
    <source>
        <strain evidence="1 2">SRW20</strain>
    </source>
</reference>
<protein>
    <submittedName>
        <fullName evidence="1">Uncharacterized protein</fullName>
    </submittedName>
</protein>
<keyword evidence="2" id="KW-1185">Reference proteome</keyword>
<dbReference type="AlphaFoldDB" id="A0A409VV19"/>
<evidence type="ECO:0000313" key="2">
    <source>
        <dbReference type="Proteomes" id="UP000284706"/>
    </source>
</evidence>
<gene>
    <name evidence="1" type="ORF">CVT26_013423</name>
</gene>
<organism evidence="1 2">
    <name type="scientific">Gymnopilus dilepis</name>
    <dbReference type="NCBI Taxonomy" id="231916"/>
    <lineage>
        <taxon>Eukaryota</taxon>
        <taxon>Fungi</taxon>
        <taxon>Dikarya</taxon>
        <taxon>Basidiomycota</taxon>
        <taxon>Agaricomycotina</taxon>
        <taxon>Agaricomycetes</taxon>
        <taxon>Agaricomycetidae</taxon>
        <taxon>Agaricales</taxon>
        <taxon>Agaricineae</taxon>
        <taxon>Hymenogastraceae</taxon>
        <taxon>Gymnopilus</taxon>
    </lineage>
</organism>
<sequence length="112" mass="12964">LQTPDDRYQAQRNSNTGIHDAILIGSIRRSDKSGKTPGWDADWMGGQSIQCIDNQFSNRTTTFSSREDAYYRKRFRQIDVTGLDKQQDKLWTNRAAMPPSNWTYKSMTSRPE</sequence>